<feature type="chain" id="PRO_5045757562" evidence="1">
    <location>
        <begin position="20"/>
        <end position="129"/>
    </location>
</feature>
<dbReference type="InterPro" id="IPR018660">
    <property type="entry name" value="MliC"/>
</dbReference>
<dbReference type="RefSeq" id="WP_216965932.1">
    <property type="nucleotide sequence ID" value="NZ_JAHOPB010000003.1"/>
</dbReference>
<comment type="caution">
    <text evidence="3">The sequence shown here is derived from an EMBL/GenBank/DDBJ whole genome shotgun (WGS) entry which is preliminary data.</text>
</comment>
<gene>
    <name evidence="3" type="ORF">KQ910_23565</name>
</gene>
<dbReference type="Proteomes" id="UP000727907">
    <property type="component" value="Unassembled WGS sequence"/>
</dbReference>
<organism evidence="3 4">
    <name type="scientific">Reyranella humidisoli</name>
    <dbReference type="NCBI Taxonomy" id="2849149"/>
    <lineage>
        <taxon>Bacteria</taxon>
        <taxon>Pseudomonadati</taxon>
        <taxon>Pseudomonadota</taxon>
        <taxon>Alphaproteobacteria</taxon>
        <taxon>Hyphomicrobiales</taxon>
        <taxon>Reyranellaceae</taxon>
        <taxon>Reyranella</taxon>
    </lineage>
</organism>
<proteinExistence type="predicted"/>
<keyword evidence="4" id="KW-1185">Reference proteome</keyword>
<evidence type="ECO:0000256" key="1">
    <source>
        <dbReference type="SAM" id="SignalP"/>
    </source>
</evidence>
<feature type="signal peptide" evidence="1">
    <location>
        <begin position="1"/>
        <end position="19"/>
    </location>
</feature>
<evidence type="ECO:0000313" key="4">
    <source>
        <dbReference type="Proteomes" id="UP000727907"/>
    </source>
</evidence>
<evidence type="ECO:0000313" key="3">
    <source>
        <dbReference type="EMBL" id="MBU8876773.1"/>
    </source>
</evidence>
<keyword evidence="1" id="KW-0732">Signal</keyword>
<dbReference type="EMBL" id="JAHOPB010000003">
    <property type="protein sequence ID" value="MBU8876773.1"/>
    <property type="molecule type" value="Genomic_DNA"/>
</dbReference>
<dbReference type="Pfam" id="PF09864">
    <property type="entry name" value="MliC"/>
    <property type="match status" value="1"/>
</dbReference>
<protein>
    <submittedName>
        <fullName evidence="3">MliC family protein</fullName>
    </submittedName>
</protein>
<reference evidence="3 4" key="1">
    <citation type="submission" date="2021-06" db="EMBL/GenBank/DDBJ databases">
        <authorList>
            <person name="Lee D.H."/>
        </authorList>
    </citation>
    <scope>NUCLEOTIDE SEQUENCE [LARGE SCALE GENOMIC DNA]</scope>
    <source>
        <strain evidence="3 4">MMS21-HV4-11</strain>
    </source>
</reference>
<accession>A0ABS6IQ94</accession>
<sequence>MTRSLTLGAVLLPIASVVACSDGPALKVPPPDAPMSTVRYQCQQNKTVVADYYDGKSSVAPDGRPIPGGRVVVQLSDGRKFSLPQTLSASGIRYADSSGTFVFWSKGDTAFIEEGPSQTITYRDCVIKR</sequence>
<evidence type="ECO:0000259" key="2">
    <source>
        <dbReference type="Pfam" id="PF09864"/>
    </source>
</evidence>
<dbReference type="PROSITE" id="PS51257">
    <property type="entry name" value="PROKAR_LIPOPROTEIN"/>
    <property type="match status" value="1"/>
</dbReference>
<name>A0ABS6IQ94_9HYPH</name>
<feature type="domain" description="C-type lysozyme inhibitor" evidence="2">
    <location>
        <begin position="70"/>
        <end position="115"/>
    </location>
</feature>